<gene>
    <name evidence="4" type="ORF">NRE15_11710</name>
</gene>
<name>A0ABY5P4A0_9LACT</name>
<accession>A0ABY5P4A0</accession>
<evidence type="ECO:0000256" key="2">
    <source>
        <dbReference type="ARBA" id="ARBA00023315"/>
    </source>
</evidence>
<evidence type="ECO:0000256" key="1">
    <source>
        <dbReference type="ARBA" id="ARBA00022679"/>
    </source>
</evidence>
<evidence type="ECO:0000259" key="3">
    <source>
        <dbReference type="PROSITE" id="PS51186"/>
    </source>
</evidence>
<dbReference type="CDD" id="cd04301">
    <property type="entry name" value="NAT_SF"/>
    <property type="match status" value="1"/>
</dbReference>
<feature type="domain" description="N-acetyltransferase" evidence="3">
    <location>
        <begin position="1"/>
        <end position="138"/>
    </location>
</feature>
<organism evidence="4 5">
    <name type="scientific">Fundicoccus culcitae</name>
    <dbReference type="NCBI Taxonomy" id="2969821"/>
    <lineage>
        <taxon>Bacteria</taxon>
        <taxon>Bacillati</taxon>
        <taxon>Bacillota</taxon>
        <taxon>Bacilli</taxon>
        <taxon>Lactobacillales</taxon>
        <taxon>Aerococcaceae</taxon>
        <taxon>Fundicoccus</taxon>
    </lineage>
</organism>
<keyword evidence="2 4" id="KW-0012">Acyltransferase</keyword>
<sequence>MIRPMQKSDMTQIKTIWLQTNLSAHDFVPSDYWYEQLEFLEAAMFESDVYVYEDKKLLGFIGLSSDFVEGLFVKEGFQSQGIGKRLIDHVKESHESLALTVYQRNWRAWRFYMRQGFVIKTNGFDEFNGEPDYFMTWP</sequence>
<dbReference type="PROSITE" id="PS51186">
    <property type="entry name" value="GNAT"/>
    <property type="match status" value="1"/>
</dbReference>
<dbReference type="PANTHER" id="PTHR43800:SF1">
    <property type="entry name" value="PEPTIDYL-LYSINE N-ACETYLTRANSFERASE YJAB"/>
    <property type="match status" value="1"/>
</dbReference>
<keyword evidence="1 4" id="KW-0808">Transferase</keyword>
<proteinExistence type="predicted"/>
<dbReference type="Pfam" id="PF13508">
    <property type="entry name" value="Acetyltransf_7"/>
    <property type="match status" value="1"/>
</dbReference>
<dbReference type="EMBL" id="CP102453">
    <property type="protein sequence ID" value="UUX33557.1"/>
    <property type="molecule type" value="Genomic_DNA"/>
</dbReference>
<dbReference type="SUPFAM" id="SSF55729">
    <property type="entry name" value="Acyl-CoA N-acyltransferases (Nat)"/>
    <property type="match status" value="1"/>
</dbReference>
<dbReference type="Proteomes" id="UP001315967">
    <property type="component" value="Chromosome"/>
</dbReference>
<protein>
    <submittedName>
        <fullName evidence="4">GNAT family N-acetyltransferase</fullName>
        <ecNumber evidence="4">2.3.1.-</ecNumber>
    </submittedName>
</protein>
<keyword evidence="5" id="KW-1185">Reference proteome</keyword>
<reference evidence="4 5" key="1">
    <citation type="submission" date="2022-08" db="EMBL/GenBank/DDBJ databases">
        <title>Aerococcaceae sp. nov isolated from spoiled eye mask.</title>
        <authorList>
            <person name="Zhou G."/>
            <person name="Xie X.-B."/>
            <person name="Shi Q.-S."/>
            <person name="Wang Y.-S."/>
            <person name="Wen X."/>
            <person name="Peng H."/>
            <person name="Yang X.-J."/>
            <person name="Tao H.-B."/>
            <person name="Huang X.-M."/>
        </authorList>
    </citation>
    <scope>NUCLEOTIDE SEQUENCE [LARGE SCALE GENOMIC DNA]</scope>
    <source>
        <strain evidence="5">DM20194951</strain>
    </source>
</reference>
<dbReference type="EC" id="2.3.1.-" evidence="4"/>
<dbReference type="GO" id="GO:0016746">
    <property type="term" value="F:acyltransferase activity"/>
    <property type="evidence" value="ECO:0007669"/>
    <property type="project" value="UniProtKB-KW"/>
</dbReference>
<dbReference type="Gene3D" id="3.40.630.30">
    <property type="match status" value="1"/>
</dbReference>
<evidence type="ECO:0000313" key="5">
    <source>
        <dbReference type="Proteomes" id="UP001315967"/>
    </source>
</evidence>
<dbReference type="InterPro" id="IPR016181">
    <property type="entry name" value="Acyl_CoA_acyltransferase"/>
</dbReference>
<evidence type="ECO:0000313" key="4">
    <source>
        <dbReference type="EMBL" id="UUX33557.1"/>
    </source>
</evidence>
<dbReference type="InterPro" id="IPR000182">
    <property type="entry name" value="GNAT_dom"/>
</dbReference>
<dbReference type="PANTHER" id="PTHR43800">
    <property type="entry name" value="PEPTIDYL-LYSINE N-ACETYLTRANSFERASE YJAB"/>
    <property type="match status" value="1"/>
</dbReference>
<dbReference type="RefSeq" id="WP_313793059.1">
    <property type="nucleotide sequence ID" value="NZ_CP102453.1"/>
</dbReference>